<dbReference type="SUPFAM" id="SSF52833">
    <property type="entry name" value="Thioredoxin-like"/>
    <property type="match status" value="1"/>
</dbReference>
<dbReference type="Pfam" id="PF03960">
    <property type="entry name" value="ArsC"/>
    <property type="match status" value="1"/>
</dbReference>
<sequence>MLTIYHNPRCSKSRQALEILQQHSLDITVVEYLKQPLSPAELEALLAKLGMTPRQLLRTGEQDYKDLQLSQTTKSDQQLIAAMSQYPKLMERPIVVRGDKAVVGRPPERVLELLA</sequence>
<organism evidence="5 6">
    <name type="scientific">Alkalimonas collagenimarina</name>
    <dbReference type="NCBI Taxonomy" id="400390"/>
    <lineage>
        <taxon>Bacteria</taxon>
        <taxon>Pseudomonadati</taxon>
        <taxon>Pseudomonadota</taxon>
        <taxon>Gammaproteobacteria</taxon>
        <taxon>Alkalimonas</taxon>
    </lineage>
</organism>
<protein>
    <recommendedName>
        <fullName evidence="4">Arsenate reductase</fullName>
        <ecNumber evidence="4">1.20.4.1</ecNumber>
    </recommendedName>
</protein>
<proteinExistence type="inferred from homology"/>
<dbReference type="EMBL" id="JAUZVZ010000014">
    <property type="protein sequence ID" value="MDP4536702.1"/>
    <property type="molecule type" value="Genomic_DNA"/>
</dbReference>
<keyword evidence="2 4" id="KW-0560">Oxidoreductase</keyword>
<evidence type="ECO:0000313" key="5">
    <source>
        <dbReference type="EMBL" id="MDP4536702.1"/>
    </source>
</evidence>
<dbReference type="PROSITE" id="PS51353">
    <property type="entry name" value="ARSC"/>
    <property type="match status" value="1"/>
</dbReference>
<accession>A0ABT9H066</accession>
<evidence type="ECO:0000256" key="2">
    <source>
        <dbReference type="ARBA" id="ARBA00023002"/>
    </source>
</evidence>
<comment type="similarity">
    <text evidence="1 3 4">Belongs to the ArsC family.</text>
</comment>
<dbReference type="Gene3D" id="3.40.30.10">
    <property type="entry name" value="Glutaredoxin"/>
    <property type="match status" value="1"/>
</dbReference>
<comment type="caution">
    <text evidence="5">The sequence shown here is derived from an EMBL/GenBank/DDBJ whole genome shotgun (WGS) entry which is preliminary data.</text>
</comment>
<dbReference type="InterPro" id="IPR036249">
    <property type="entry name" value="Thioredoxin-like_sf"/>
</dbReference>
<dbReference type="Proteomes" id="UP001231616">
    <property type="component" value="Unassembled WGS sequence"/>
</dbReference>
<name>A0ABT9H066_9GAMM</name>
<gene>
    <name evidence="5" type="primary">arsC</name>
    <name evidence="5" type="ORF">Q3O60_10915</name>
</gene>
<evidence type="ECO:0000256" key="3">
    <source>
        <dbReference type="PROSITE-ProRule" id="PRU01282"/>
    </source>
</evidence>
<evidence type="ECO:0000256" key="4">
    <source>
        <dbReference type="RuleBase" id="RU362029"/>
    </source>
</evidence>
<dbReference type="EC" id="1.20.4.1" evidence="4"/>
<reference evidence="5 6" key="1">
    <citation type="submission" date="2023-08" db="EMBL/GenBank/DDBJ databases">
        <authorList>
            <person name="Joshi A."/>
            <person name="Thite S."/>
        </authorList>
    </citation>
    <scope>NUCLEOTIDE SEQUENCE [LARGE SCALE GENOMIC DNA]</scope>
    <source>
        <strain evidence="5 6">AC40</strain>
    </source>
</reference>
<dbReference type="RefSeq" id="WP_305893967.1">
    <property type="nucleotide sequence ID" value="NZ_JAUZVZ010000014.1"/>
</dbReference>
<comment type="catalytic activity">
    <reaction evidence="4">
        <text>[glutaredoxin]-dithiol + arsenate + glutathione + H(+) = glutathionyl-S-S-[glutaredoxin] + arsenite + H2O</text>
        <dbReference type="Rhea" id="RHEA:22016"/>
        <dbReference type="Rhea" id="RHEA-COMP:10729"/>
        <dbReference type="Rhea" id="RHEA-COMP:17668"/>
        <dbReference type="ChEBI" id="CHEBI:15377"/>
        <dbReference type="ChEBI" id="CHEBI:15378"/>
        <dbReference type="ChEBI" id="CHEBI:29242"/>
        <dbReference type="ChEBI" id="CHEBI:29950"/>
        <dbReference type="ChEBI" id="CHEBI:48597"/>
        <dbReference type="ChEBI" id="CHEBI:57925"/>
        <dbReference type="ChEBI" id="CHEBI:146199"/>
        <dbReference type="EC" id="1.20.4.1"/>
    </reaction>
</comment>
<dbReference type="PANTHER" id="PTHR30041:SF4">
    <property type="entry name" value="ARSENATE REDUCTASE"/>
    <property type="match status" value="1"/>
</dbReference>
<dbReference type="CDD" id="cd03034">
    <property type="entry name" value="ArsC_ArsC"/>
    <property type="match status" value="1"/>
</dbReference>
<dbReference type="PANTHER" id="PTHR30041">
    <property type="entry name" value="ARSENATE REDUCTASE"/>
    <property type="match status" value="1"/>
</dbReference>
<keyword evidence="6" id="KW-1185">Reference proteome</keyword>
<dbReference type="InterPro" id="IPR006660">
    <property type="entry name" value="Arsenate_reductase-like"/>
</dbReference>
<dbReference type="InterPro" id="IPR006659">
    <property type="entry name" value="Arsenate_reductase"/>
</dbReference>
<evidence type="ECO:0000313" key="6">
    <source>
        <dbReference type="Proteomes" id="UP001231616"/>
    </source>
</evidence>
<evidence type="ECO:0000256" key="1">
    <source>
        <dbReference type="ARBA" id="ARBA00007198"/>
    </source>
</evidence>
<dbReference type="NCBIfam" id="TIGR00014">
    <property type="entry name" value="arsC"/>
    <property type="match status" value="1"/>
</dbReference>
<dbReference type="GO" id="GO:0008794">
    <property type="term" value="F:arsenate reductase (glutaredoxin) activity"/>
    <property type="evidence" value="ECO:0007669"/>
    <property type="project" value="UniProtKB-EC"/>
</dbReference>